<dbReference type="AlphaFoldDB" id="A0A284RZB7"/>
<evidence type="ECO:0000313" key="2">
    <source>
        <dbReference type="Proteomes" id="UP000219338"/>
    </source>
</evidence>
<name>A0A284RZB7_ARMOS</name>
<sequence length="421" mass="47785">MTAAFKDGVPSDSNLSVPQELIDYILDFLHDDVPTLRTCSLVSHAFLPCSRYHIYSNVFIADFSELNVLREQYAGQLYQCKNLAALLKHSPHVAPLVTRFGIHAMSDFMTEAYMDTSLVSILPSLHNLSQIELMSRRNEIFCSFHLLRPFLASLRSIPLKTFIFSAIAFEIPEQFEEVFTAAANPALKHLSLICNSGAERTSEPYSPIRPTPDGLPSLESLSMAGTATSSNIAWLFFNQSLYGISCIRHLSLQIDRNTTTLLIQRLLNEMQGALESFTLDVNTWTDLSRHRRLSSFFMIFGSPRLDPRLLEIHLNPTLRTLTVERACHKWERSLPHSVNVWAQVDAYLDKLALPALQSVHVRLHDSAHGICHCFECDGSELPRDHDQWKRQVEDAMSLLRGRGILGVEVVKQRYCIQRVFD</sequence>
<keyword evidence="2" id="KW-1185">Reference proteome</keyword>
<gene>
    <name evidence="1" type="ORF">ARMOST_17568</name>
</gene>
<evidence type="ECO:0000313" key="1">
    <source>
        <dbReference type="EMBL" id="SJL14113.1"/>
    </source>
</evidence>
<organism evidence="1 2">
    <name type="scientific">Armillaria ostoyae</name>
    <name type="common">Armillaria root rot fungus</name>
    <dbReference type="NCBI Taxonomy" id="47428"/>
    <lineage>
        <taxon>Eukaryota</taxon>
        <taxon>Fungi</taxon>
        <taxon>Dikarya</taxon>
        <taxon>Basidiomycota</taxon>
        <taxon>Agaricomycotina</taxon>
        <taxon>Agaricomycetes</taxon>
        <taxon>Agaricomycetidae</taxon>
        <taxon>Agaricales</taxon>
        <taxon>Marasmiineae</taxon>
        <taxon>Physalacriaceae</taxon>
        <taxon>Armillaria</taxon>
    </lineage>
</organism>
<dbReference type="SUPFAM" id="SSF52047">
    <property type="entry name" value="RNI-like"/>
    <property type="match status" value="1"/>
</dbReference>
<protein>
    <recommendedName>
        <fullName evidence="3">F-box domain-containing protein</fullName>
    </recommendedName>
</protein>
<dbReference type="OrthoDB" id="2977329at2759"/>
<accession>A0A284RZB7</accession>
<dbReference type="Proteomes" id="UP000219338">
    <property type="component" value="Unassembled WGS sequence"/>
</dbReference>
<evidence type="ECO:0008006" key="3">
    <source>
        <dbReference type="Google" id="ProtNLM"/>
    </source>
</evidence>
<reference evidence="2" key="1">
    <citation type="journal article" date="2017" name="Nat. Ecol. Evol.">
        <title>Genome expansion and lineage-specific genetic innovations in the forest pathogenic fungi Armillaria.</title>
        <authorList>
            <person name="Sipos G."/>
            <person name="Prasanna A.N."/>
            <person name="Walter M.C."/>
            <person name="O'Connor E."/>
            <person name="Balint B."/>
            <person name="Krizsan K."/>
            <person name="Kiss B."/>
            <person name="Hess J."/>
            <person name="Varga T."/>
            <person name="Slot J."/>
            <person name="Riley R."/>
            <person name="Boka B."/>
            <person name="Rigling D."/>
            <person name="Barry K."/>
            <person name="Lee J."/>
            <person name="Mihaltcheva S."/>
            <person name="LaButti K."/>
            <person name="Lipzen A."/>
            <person name="Waldron R."/>
            <person name="Moloney N.M."/>
            <person name="Sperisen C."/>
            <person name="Kredics L."/>
            <person name="Vagvoelgyi C."/>
            <person name="Patrignani A."/>
            <person name="Fitzpatrick D."/>
            <person name="Nagy I."/>
            <person name="Doyle S."/>
            <person name="Anderson J.B."/>
            <person name="Grigoriev I.V."/>
            <person name="Gueldener U."/>
            <person name="Muensterkoetter M."/>
            <person name="Nagy L.G."/>
        </authorList>
    </citation>
    <scope>NUCLEOTIDE SEQUENCE [LARGE SCALE GENOMIC DNA]</scope>
    <source>
        <strain evidence="2">C18/9</strain>
    </source>
</reference>
<proteinExistence type="predicted"/>
<dbReference type="EMBL" id="FUEG01000022">
    <property type="protein sequence ID" value="SJL14113.1"/>
    <property type="molecule type" value="Genomic_DNA"/>
</dbReference>